<evidence type="ECO:0008006" key="4">
    <source>
        <dbReference type="Google" id="ProtNLM"/>
    </source>
</evidence>
<feature type="transmembrane region" description="Helical" evidence="1">
    <location>
        <begin position="247"/>
        <end position="273"/>
    </location>
</feature>
<keyword evidence="1" id="KW-1133">Transmembrane helix</keyword>
<dbReference type="Proteomes" id="UP000184428">
    <property type="component" value="Unassembled WGS sequence"/>
</dbReference>
<reference evidence="2 3" key="1">
    <citation type="submission" date="2016-12" db="EMBL/GenBank/DDBJ databases">
        <authorList>
            <person name="Song W.-J."/>
            <person name="Kurnit D.M."/>
        </authorList>
    </citation>
    <scope>NUCLEOTIDE SEQUENCE [LARGE SCALE GENOMIC DNA]</scope>
    <source>
        <strain evidence="2 3">DSM 43162</strain>
    </source>
</reference>
<evidence type="ECO:0000256" key="1">
    <source>
        <dbReference type="SAM" id="Phobius"/>
    </source>
</evidence>
<feature type="transmembrane region" description="Helical" evidence="1">
    <location>
        <begin position="341"/>
        <end position="363"/>
    </location>
</feature>
<feature type="transmembrane region" description="Helical" evidence="1">
    <location>
        <begin position="53"/>
        <end position="79"/>
    </location>
</feature>
<protein>
    <recommendedName>
        <fullName evidence="4">Membrane protein involved in the export of O-antigen and teichoic acid</fullName>
    </recommendedName>
</protein>
<sequence>MVPVLAVFLLEVHDYSVFSLVYLVFAQGWSIALSGVCDTWARLRTAGMTAGSWANYTGALAAISGTSAVVTLLVGLLMFHSVVEASAMAVGVGASLYRQAARYYQAGVRGPHAVLLSDGIAVVGFLGALVVLHVADQAMLTALLLAWALSGLASAAFYLPGAFRDGGPTAWYRRNRTTVRSLLGESLLMDAGAVATPMLVAPTLGLHNFGIYRSVSSLSVPIQLLIDPIRPNLSQLPLRRAVSTQAVATAVTLSASVGAAAHAALTYLVPIALPFSPVLTELRHFALPCGVFVTFQVMTYILNILARIHVSHRRLIIGRATHTVFAILLPVVGALLAGLPGAVWCFVATSASTVVIWLLLLILSARRGVRPAHSGPSLP</sequence>
<feature type="transmembrane region" description="Helical" evidence="1">
    <location>
        <begin position="113"/>
        <end position="132"/>
    </location>
</feature>
<organism evidence="2 3">
    <name type="scientific">Geodermatophilus obscurus</name>
    <dbReference type="NCBI Taxonomy" id="1861"/>
    <lineage>
        <taxon>Bacteria</taxon>
        <taxon>Bacillati</taxon>
        <taxon>Actinomycetota</taxon>
        <taxon>Actinomycetes</taxon>
        <taxon>Geodermatophilales</taxon>
        <taxon>Geodermatophilaceae</taxon>
        <taxon>Geodermatophilus</taxon>
    </lineage>
</organism>
<dbReference type="EMBL" id="FRDM01000025">
    <property type="protein sequence ID" value="SHN85227.1"/>
    <property type="molecule type" value="Genomic_DNA"/>
</dbReference>
<evidence type="ECO:0000313" key="3">
    <source>
        <dbReference type="Proteomes" id="UP000184428"/>
    </source>
</evidence>
<evidence type="ECO:0000313" key="2">
    <source>
        <dbReference type="EMBL" id="SHN85227.1"/>
    </source>
</evidence>
<dbReference type="AlphaFoldDB" id="A0A1M7UQS1"/>
<accession>A0A1M7UQS1</accession>
<feature type="transmembrane region" description="Helical" evidence="1">
    <location>
        <begin position="285"/>
        <end position="305"/>
    </location>
</feature>
<feature type="transmembrane region" description="Helical" evidence="1">
    <location>
        <begin position="138"/>
        <end position="161"/>
    </location>
</feature>
<gene>
    <name evidence="2" type="ORF">SAMN05660350_03731</name>
</gene>
<name>A0A1M7UQS1_9ACTN</name>
<keyword evidence="1" id="KW-0472">Membrane</keyword>
<feature type="transmembrane region" description="Helical" evidence="1">
    <location>
        <begin position="20"/>
        <end position="41"/>
    </location>
</feature>
<keyword evidence="1" id="KW-0812">Transmembrane</keyword>
<feature type="transmembrane region" description="Helical" evidence="1">
    <location>
        <begin position="182"/>
        <end position="204"/>
    </location>
</feature>
<feature type="transmembrane region" description="Helical" evidence="1">
    <location>
        <begin position="317"/>
        <end position="335"/>
    </location>
</feature>
<proteinExistence type="predicted"/>